<sequence>MSGMDTDKYSAVSVQPAALSKAKAMVVPIKNIMVKAGWFREATFAKYYNKIIPVHDPFQDAVLH</sequence>
<reference evidence="1 2" key="1">
    <citation type="submission" date="2019-05" db="EMBL/GenBank/DDBJ databases">
        <title>Another draft genome of Portunus trituberculatus and its Hox gene families provides insights of decapod evolution.</title>
        <authorList>
            <person name="Jeong J.-H."/>
            <person name="Song I."/>
            <person name="Kim S."/>
            <person name="Choi T."/>
            <person name="Kim D."/>
            <person name="Ryu S."/>
            <person name="Kim W."/>
        </authorList>
    </citation>
    <scope>NUCLEOTIDE SEQUENCE [LARGE SCALE GENOMIC DNA]</scope>
    <source>
        <tissue evidence="1">Muscle</tissue>
    </source>
</reference>
<proteinExistence type="predicted"/>
<protein>
    <submittedName>
        <fullName evidence="1">Uncharacterized protein</fullName>
    </submittedName>
</protein>
<evidence type="ECO:0000313" key="1">
    <source>
        <dbReference type="EMBL" id="MPC88429.1"/>
    </source>
</evidence>
<dbReference type="Proteomes" id="UP000324222">
    <property type="component" value="Unassembled WGS sequence"/>
</dbReference>
<accession>A0A5B7J1G8</accession>
<organism evidence="1 2">
    <name type="scientific">Portunus trituberculatus</name>
    <name type="common">Swimming crab</name>
    <name type="synonym">Neptunus trituberculatus</name>
    <dbReference type="NCBI Taxonomy" id="210409"/>
    <lineage>
        <taxon>Eukaryota</taxon>
        <taxon>Metazoa</taxon>
        <taxon>Ecdysozoa</taxon>
        <taxon>Arthropoda</taxon>
        <taxon>Crustacea</taxon>
        <taxon>Multicrustacea</taxon>
        <taxon>Malacostraca</taxon>
        <taxon>Eumalacostraca</taxon>
        <taxon>Eucarida</taxon>
        <taxon>Decapoda</taxon>
        <taxon>Pleocyemata</taxon>
        <taxon>Brachyura</taxon>
        <taxon>Eubrachyura</taxon>
        <taxon>Portunoidea</taxon>
        <taxon>Portunidae</taxon>
        <taxon>Portuninae</taxon>
        <taxon>Portunus</taxon>
    </lineage>
</organism>
<comment type="caution">
    <text evidence="1">The sequence shown here is derived from an EMBL/GenBank/DDBJ whole genome shotgun (WGS) entry which is preliminary data.</text>
</comment>
<keyword evidence="2" id="KW-1185">Reference proteome</keyword>
<dbReference type="AlphaFoldDB" id="A0A5B7J1G8"/>
<gene>
    <name evidence="1" type="ORF">E2C01_083331</name>
</gene>
<name>A0A5B7J1G8_PORTR</name>
<dbReference type="EMBL" id="VSRR010077761">
    <property type="protein sequence ID" value="MPC88429.1"/>
    <property type="molecule type" value="Genomic_DNA"/>
</dbReference>
<evidence type="ECO:0000313" key="2">
    <source>
        <dbReference type="Proteomes" id="UP000324222"/>
    </source>
</evidence>